<dbReference type="InterPro" id="IPR029063">
    <property type="entry name" value="SAM-dependent_MTases_sf"/>
</dbReference>
<organism evidence="2 3">
    <name type="scientific">Gloeothece verrucosa (strain PCC 7822)</name>
    <name type="common">Cyanothece sp. (strain PCC 7822)</name>
    <dbReference type="NCBI Taxonomy" id="497965"/>
    <lineage>
        <taxon>Bacteria</taxon>
        <taxon>Bacillati</taxon>
        <taxon>Cyanobacteriota</taxon>
        <taxon>Cyanophyceae</taxon>
        <taxon>Oscillatoriophycideae</taxon>
        <taxon>Chroococcales</taxon>
        <taxon>Aphanothecaceae</taxon>
        <taxon>Gloeothece</taxon>
        <taxon>Gloeothece verrucosa</taxon>
    </lineage>
</organism>
<dbReference type="HOGENOM" id="CLU_066423_0_0_3"/>
<dbReference type="CDD" id="cd02440">
    <property type="entry name" value="AdoMet_MTases"/>
    <property type="match status" value="1"/>
</dbReference>
<dbReference type="PANTHER" id="PTHR42912">
    <property type="entry name" value="METHYLTRANSFERASE"/>
    <property type="match status" value="1"/>
</dbReference>
<proteinExistence type="predicted"/>
<protein>
    <submittedName>
        <fullName evidence="2">Methyltransferase type 11</fullName>
    </submittedName>
</protein>
<dbReference type="Proteomes" id="UP000008206">
    <property type="component" value="Plasmid Cy782201"/>
</dbReference>
<gene>
    <name evidence="2" type="ordered locus">Cyan7822_5792</name>
</gene>
<dbReference type="AlphaFoldDB" id="E0UL23"/>
<evidence type="ECO:0000313" key="2">
    <source>
        <dbReference type="EMBL" id="ADN17653.1"/>
    </source>
</evidence>
<dbReference type="SUPFAM" id="SSF53335">
    <property type="entry name" value="S-adenosyl-L-methionine-dependent methyltransferases"/>
    <property type="match status" value="1"/>
</dbReference>
<dbReference type="KEGG" id="cyj:Cyan7822_5792"/>
<dbReference type="Gene3D" id="3.40.50.150">
    <property type="entry name" value="Vaccinia Virus protein VP39"/>
    <property type="match status" value="1"/>
</dbReference>
<evidence type="ECO:0000259" key="1">
    <source>
        <dbReference type="Pfam" id="PF08241"/>
    </source>
</evidence>
<name>E0UL23_GLOV7</name>
<geneLocation type="plasmid" evidence="2 3">
    <name>Cy782201</name>
</geneLocation>
<dbReference type="GO" id="GO:0008757">
    <property type="term" value="F:S-adenosylmethionine-dependent methyltransferase activity"/>
    <property type="evidence" value="ECO:0007669"/>
    <property type="project" value="InterPro"/>
</dbReference>
<feature type="domain" description="Methyltransferase type 11" evidence="1">
    <location>
        <begin position="59"/>
        <end position="174"/>
    </location>
</feature>
<keyword evidence="3" id="KW-1185">Reference proteome</keyword>
<keyword evidence="2" id="KW-0808">Transferase</keyword>
<dbReference type="InterPro" id="IPR013216">
    <property type="entry name" value="Methyltransf_11"/>
</dbReference>
<keyword evidence="2" id="KW-0614">Plasmid</keyword>
<dbReference type="GO" id="GO:0032259">
    <property type="term" value="P:methylation"/>
    <property type="evidence" value="ECO:0007669"/>
    <property type="project" value="UniProtKB-KW"/>
</dbReference>
<dbReference type="InterPro" id="IPR050508">
    <property type="entry name" value="Methyltransf_Superfamily"/>
</dbReference>
<dbReference type="EMBL" id="CP002199">
    <property type="protein sequence ID" value="ADN17653.1"/>
    <property type="molecule type" value="Genomic_DNA"/>
</dbReference>
<keyword evidence="2" id="KW-0489">Methyltransferase</keyword>
<dbReference type="RefSeq" id="WP_013334403.1">
    <property type="nucleotide sequence ID" value="NC_014533.1"/>
</dbReference>
<reference evidence="3" key="1">
    <citation type="journal article" date="2011" name="MBio">
        <title>Novel metabolic attributes of the genus Cyanothece, comprising a group of unicellular nitrogen-fixing Cyanobacteria.</title>
        <authorList>
            <person name="Bandyopadhyay A."/>
            <person name="Elvitigala T."/>
            <person name="Welsh E."/>
            <person name="Stockel J."/>
            <person name="Liberton M."/>
            <person name="Min H."/>
            <person name="Sherman L.A."/>
            <person name="Pakrasi H.B."/>
        </authorList>
    </citation>
    <scope>NUCLEOTIDE SEQUENCE [LARGE SCALE GENOMIC DNA]</scope>
    <source>
        <strain evidence="3">PCC 7822</strain>
        <plasmid evidence="3">Cy782201</plasmid>
    </source>
</reference>
<dbReference type="OrthoDB" id="574299at2"/>
<evidence type="ECO:0000313" key="3">
    <source>
        <dbReference type="Proteomes" id="UP000008206"/>
    </source>
</evidence>
<dbReference type="PANTHER" id="PTHR42912:SF98">
    <property type="entry name" value="UNCHARACTERISED METHYLTRANSFERASE RV1498C"/>
    <property type="match status" value="1"/>
</dbReference>
<dbReference type="Pfam" id="PF08241">
    <property type="entry name" value="Methyltransf_11"/>
    <property type="match status" value="1"/>
</dbReference>
<sequence>MTQSVEYPNWTAYEPQLLPPLELIYSEGVTCLEEWYRWAEEWSMLLRVYGGITRTSQVLEIGCGLGRIPFALKAILTPDGSYDGFEICRYKITFLEKKFHQVYPNFKFIWANIFNSYYNPEGEIQGKNYKFPYVDQSFDIVFAASVFTHMLPDTAEHYFKETYRVLKPGGKAVFSFFLLDNYRPGQPRPFTFALPIFNFDHSYGEYGDQFAIVSPNNPEEMTAYRLSLIKHFATQAGLELAHEPVPGIWSGTHVNWIGAQDLIILQKTA</sequence>
<accession>E0UL23</accession>